<dbReference type="GO" id="GO:0016301">
    <property type="term" value="F:kinase activity"/>
    <property type="evidence" value="ECO:0007669"/>
    <property type="project" value="UniProtKB-KW"/>
</dbReference>
<keyword evidence="3" id="KW-1133">Transmembrane helix</keyword>
<keyword evidence="1" id="KW-0378">Hydrolase</keyword>
<evidence type="ECO:0000259" key="4">
    <source>
        <dbReference type="PROSITE" id="PS50056"/>
    </source>
</evidence>
<dbReference type="PANTHER" id="PTHR47216:SF4">
    <property type="entry name" value="OS01G0859400 PROTEIN"/>
    <property type="match status" value="1"/>
</dbReference>
<keyword evidence="6" id="KW-1185">Reference proteome</keyword>
<accession>A0A9N8HNL2</accession>
<comment type="caution">
    <text evidence="5">The sequence shown here is derived from an EMBL/GenBank/DDBJ whole genome shotgun (WGS) entry which is preliminary data.</text>
</comment>
<dbReference type="InterPro" id="IPR000340">
    <property type="entry name" value="Dual-sp_phosphatase_cat-dom"/>
</dbReference>
<gene>
    <name evidence="5" type="ORF">SEMRO_1095_G240640.1</name>
</gene>
<dbReference type="SUPFAM" id="SSF52799">
    <property type="entry name" value="(Phosphotyrosine protein) phosphatases II"/>
    <property type="match status" value="1"/>
</dbReference>
<dbReference type="InterPro" id="IPR029021">
    <property type="entry name" value="Prot-tyrosine_phosphatase-like"/>
</dbReference>
<dbReference type="Proteomes" id="UP001153069">
    <property type="component" value="Unassembled WGS sequence"/>
</dbReference>
<dbReference type="EMBL" id="CAICTM010001093">
    <property type="protein sequence ID" value="CAB9520346.1"/>
    <property type="molecule type" value="Genomic_DNA"/>
</dbReference>
<dbReference type="PROSITE" id="PS50056">
    <property type="entry name" value="TYR_PHOSPHATASE_2"/>
    <property type="match status" value="1"/>
</dbReference>
<evidence type="ECO:0000256" key="2">
    <source>
        <dbReference type="ARBA" id="ARBA00022912"/>
    </source>
</evidence>
<dbReference type="InterPro" id="IPR016130">
    <property type="entry name" value="Tyr_Pase_AS"/>
</dbReference>
<reference evidence="5" key="1">
    <citation type="submission" date="2020-06" db="EMBL/GenBank/DDBJ databases">
        <authorList>
            <consortium name="Plant Systems Biology data submission"/>
        </authorList>
    </citation>
    <scope>NUCLEOTIDE SEQUENCE</scope>
    <source>
        <strain evidence="5">D6</strain>
    </source>
</reference>
<evidence type="ECO:0000313" key="5">
    <source>
        <dbReference type="EMBL" id="CAB9520346.1"/>
    </source>
</evidence>
<name>A0A9N8HNL2_9STRA</name>
<sequence length="283" mass="31536">MGTVHGVYLKYVGLSALSYAGYSYLLGGDEAAATSDQPLQTFMRNNQLWRVLPVLFLGYSTLLNGLIAVLFKLEAGMALLGKDPKRGTIPLWSYILYAPFHLPTYLYTHIHTLHGTYTVPGKDGEKPRKEHVPVASKVQPGWYVGGCYAHQLNKEWASVIDLTVEFPESCINTTKTYMSKPTWDGVPATPEQLEEAAIFAVTAQQKHGGDVLVHCAHGRGRSTTVMCACLVKAGLFKTWEEAFEKGIKPGRPVCKLNTRMQQNLTAWQAKYVDKQRVEDKKEQ</sequence>
<dbReference type="InterPro" id="IPR000387">
    <property type="entry name" value="Tyr_Pase_dom"/>
</dbReference>
<dbReference type="SMART" id="SM00195">
    <property type="entry name" value="DSPc"/>
    <property type="match status" value="1"/>
</dbReference>
<dbReference type="Pfam" id="PF00782">
    <property type="entry name" value="DSPc"/>
    <property type="match status" value="1"/>
</dbReference>
<dbReference type="InterPro" id="IPR020422">
    <property type="entry name" value="TYR_PHOSPHATASE_DUAL_dom"/>
</dbReference>
<feature type="domain" description="Tyrosine specific protein phosphatases" evidence="4">
    <location>
        <begin position="191"/>
        <end position="235"/>
    </location>
</feature>
<keyword evidence="3" id="KW-0472">Membrane</keyword>
<evidence type="ECO:0000256" key="1">
    <source>
        <dbReference type="ARBA" id="ARBA00022801"/>
    </source>
</evidence>
<evidence type="ECO:0000313" key="6">
    <source>
        <dbReference type="Proteomes" id="UP001153069"/>
    </source>
</evidence>
<dbReference type="Gene3D" id="3.90.190.10">
    <property type="entry name" value="Protein tyrosine phosphatase superfamily"/>
    <property type="match status" value="1"/>
</dbReference>
<keyword evidence="5" id="KW-0418">Kinase</keyword>
<dbReference type="GO" id="GO:0004721">
    <property type="term" value="F:phosphoprotein phosphatase activity"/>
    <property type="evidence" value="ECO:0007669"/>
    <property type="project" value="UniProtKB-KW"/>
</dbReference>
<proteinExistence type="predicted"/>
<dbReference type="PANTHER" id="PTHR47216">
    <property type="match status" value="1"/>
</dbReference>
<keyword evidence="3" id="KW-0812">Transmembrane</keyword>
<dbReference type="OrthoDB" id="1890923at2759"/>
<organism evidence="5 6">
    <name type="scientific">Seminavis robusta</name>
    <dbReference type="NCBI Taxonomy" id="568900"/>
    <lineage>
        <taxon>Eukaryota</taxon>
        <taxon>Sar</taxon>
        <taxon>Stramenopiles</taxon>
        <taxon>Ochrophyta</taxon>
        <taxon>Bacillariophyta</taxon>
        <taxon>Bacillariophyceae</taxon>
        <taxon>Bacillariophycidae</taxon>
        <taxon>Naviculales</taxon>
        <taxon>Naviculaceae</taxon>
        <taxon>Seminavis</taxon>
    </lineage>
</organism>
<keyword evidence="5" id="KW-0808">Transferase</keyword>
<dbReference type="AlphaFoldDB" id="A0A9N8HNL2"/>
<keyword evidence="2" id="KW-0904">Protein phosphatase</keyword>
<feature type="transmembrane region" description="Helical" evidence="3">
    <location>
        <begin position="51"/>
        <end position="71"/>
    </location>
</feature>
<dbReference type="PROSITE" id="PS00383">
    <property type="entry name" value="TYR_PHOSPHATASE_1"/>
    <property type="match status" value="1"/>
</dbReference>
<evidence type="ECO:0000256" key="3">
    <source>
        <dbReference type="SAM" id="Phobius"/>
    </source>
</evidence>
<protein>
    <submittedName>
        <fullName evidence="5">Dual specificity protein phosphatase Diacylglycerol kinase, catalytic region</fullName>
    </submittedName>
</protein>